<protein>
    <recommendedName>
        <fullName evidence="2">MULE transposase domain-containing protein</fullName>
    </recommendedName>
</protein>
<dbReference type="VEuPathDB" id="FungiDB:H257_04827"/>
<dbReference type="OrthoDB" id="2449435at2759"/>
<evidence type="ECO:0008006" key="2">
    <source>
        <dbReference type="Google" id="ProtNLM"/>
    </source>
</evidence>
<gene>
    <name evidence="1" type="ORF">H257_04827</name>
</gene>
<evidence type="ECO:0000313" key="1">
    <source>
        <dbReference type="EMBL" id="ETV83099.1"/>
    </source>
</evidence>
<name>W4GVR0_APHAT</name>
<dbReference type="RefSeq" id="XP_009827770.1">
    <property type="nucleotide sequence ID" value="XM_009829468.1"/>
</dbReference>
<proteinExistence type="predicted"/>
<dbReference type="STRING" id="112090.W4GVR0"/>
<dbReference type="EMBL" id="KI913121">
    <property type="protein sequence ID" value="ETV83099.1"/>
    <property type="molecule type" value="Genomic_DNA"/>
</dbReference>
<reference evidence="1" key="1">
    <citation type="submission" date="2013-12" db="EMBL/GenBank/DDBJ databases">
        <title>The Genome Sequence of Aphanomyces astaci APO3.</title>
        <authorList>
            <consortium name="The Broad Institute Genomics Platform"/>
            <person name="Russ C."/>
            <person name="Tyler B."/>
            <person name="van West P."/>
            <person name="Dieguez-Uribeondo J."/>
            <person name="Young S.K."/>
            <person name="Zeng Q."/>
            <person name="Gargeya S."/>
            <person name="Fitzgerald M."/>
            <person name="Abouelleil A."/>
            <person name="Alvarado L."/>
            <person name="Chapman S.B."/>
            <person name="Gainer-Dewar J."/>
            <person name="Goldberg J."/>
            <person name="Griggs A."/>
            <person name="Gujja S."/>
            <person name="Hansen M."/>
            <person name="Howarth C."/>
            <person name="Imamovic A."/>
            <person name="Ireland A."/>
            <person name="Larimer J."/>
            <person name="McCowan C."/>
            <person name="Murphy C."/>
            <person name="Pearson M."/>
            <person name="Poon T.W."/>
            <person name="Priest M."/>
            <person name="Roberts A."/>
            <person name="Saif S."/>
            <person name="Shea T."/>
            <person name="Sykes S."/>
            <person name="Wortman J."/>
            <person name="Nusbaum C."/>
            <person name="Birren B."/>
        </authorList>
    </citation>
    <scope>NUCLEOTIDE SEQUENCE [LARGE SCALE GENOMIC DNA]</scope>
    <source>
        <strain evidence="1">APO3</strain>
    </source>
</reference>
<dbReference type="AlphaFoldDB" id="W4GVR0"/>
<organism evidence="1">
    <name type="scientific">Aphanomyces astaci</name>
    <name type="common">Crayfish plague agent</name>
    <dbReference type="NCBI Taxonomy" id="112090"/>
    <lineage>
        <taxon>Eukaryota</taxon>
        <taxon>Sar</taxon>
        <taxon>Stramenopiles</taxon>
        <taxon>Oomycota</taxon>
        <taxon>Saprolegniomycetes</taxon>
        <taxon>Saprolegniales</taxon>
        <taxon>Verrucalvaceae</taxon>
        <taxon>Aphanomyces</taxon>
    </lineage>
</organism>
<accession>W4GVR0</accession>
<sequence>MQYLEKSPAIFSATLAIADARNAQNVVLVLSQLLKSVCGVKYTFDLTHSAECVMDSTHKTNASDTAEVKVAYLQRWLALLLDDFGLNPAFVHMDKGSAQIAAATVVWTGVKLSLCLWHMDRAIRARFMQGKVPPRYKVWQLTPPMWVFHTTKDEMVRQECTKISSDKEVNALSARAEHNHDTVSILDESQLLASAHVAQTIQELSLWLIQHASDIQHAPRQLAKVQKLLHPIQAYRKSILAVNNMRKQQRTNQASSLTVMYEPPQQ</sequence>
<dbReference type="GeneID" id="20806823"/>